<dbReference type="AlphaFoldDB" id="A0A8S3X2F6"/>
<name>A0A8S3X2F6_PARAO</name>
<dbReference type="PANTHER" id="PTHR46601:SF1">
    <property type="entry name" value="ADF-H DOMAIN-CONTAINING PROTEIN"/>
    <property type="match status" value="1"/>
</dbReference>
<accession>A0A8S3X2F6</accession>
<evidence type="ECO:0000256" key="1">
    <source>
        <dbReference type="SAM" id="MobiDB-lite"/>
    </source>
</evidence>
<protein>
    <submittedName>
        <fullName evidence="2">(apollo) hypothetical protein</fullName>
    </submittedName>
</protein>
<sequence>DGPTTQYRQKHNFYLFTKRLSDYGYEKGKGPADGVGGAIKRKLDQRVAHGHDITNAEEAYSYLLDNVNVEIHYVSETNIEQMNQMILNDVVPVKGTMTLHQIIYDRQSKHTIYYKTLSCICDKNEPCVYGEDMKQRDLVQQQQTNERENMRLKQKREENTQSSLALSADDRTKSNSKKKITILSSVKLTPKDIPLLPLQLKTINKDFEISTGHDLRQKSQILTTQKDKICQRGLIKLAKKKRKNQTHKKVDEIFKQFINIC</sequence>
<feature type="region of interest" description="Disordered" evidence="1">
    <location>
        <begin position="140"/>
        <end position="172"/>
    </location>
</feature>
<feature type="compositionally biased region" description="Basic and acidic residues" evidence="1">
    <location>
        <begin position="145"/>
        <end position="159"/>
    </location>
</feature>
<comment type="caution">
    <text evidence="2">The sequence shown here is derived from an EMBL/GenBank/DDBJ whole genome shotgun (WGS) entry which is preliminary data.</text>
</comment>
<evidence type="ECO:0000313" key="2">
    <source>
        <dbReference type="EMBL" id="CAG4992259.1"/>
    </source>
</evidence>
<dbReference type="PANTHER" id="PTHR46601">
    <property type="entry name" value="ULP_PROTEASE DOMAIN-CONTAINING PROTEIN"/>
    <property type="match status" value="1"/>
</dbReference>
<keyword evidence="3" id="KW-1185">Reference proteome</keyword>
<proteinExistence type="predicted"/>
<dbReference type="EMBL" id="CAJQZP010000885">
    <property type="protein sequence ID" value="CAG4992259.1"/>
    <property type="molecule type" value="Genomic_DNA"/>
</dbReference>
<reference evidence="2" key="1">
    <citation type="submission" date="2021-04" db="EMBL/GenBank/DDBJ databases">
        <authorList>
            <person name="Tunstrom K."/>
        </authorList>
    </citation>
    <scope>NUCLEOTIDE SEQUENCE</scope>
</reference>
<feature type="non-terminal residue" evidence="2">
    <location>
        <position position="1"/>
    </location>
</feature>
<evidence type="ECO:0000313" key="3">
    <source>
        <dbReference type="Proteomes" id="UP000691718"/>
    </source>
</evidence>
<gene>
    <name evidence="2" type="ORF">PAPOLLO_LOCUS12279</name>
</gene>
<dbReference type="OrthoDB" id="6357684at2759"/>
<organism evidence="2 3">
    <name type="scientific">Parnassius apollo</name>
    <name type="common">Apollo butterfly</name>
    <name type="synonym">Papilio apollo</name>
    <dbReference type="NCBI Taxonomy" id="110799"/>
    <lineage>
        <taxon>Eukaryota</taxon>
        <taxon>Metazoa</taxon>
        <taxon>Ecdysozoa</taxon>
        <taxon>Arthropoda</taxon>
        <taxon>Hexapoda</taxon>
        <taxon>Insecta</taxon>
        <taxon>Pterygota</taxon>
        <taxon>Neoptera</taxon>
        <taxon>Endopterygota</taxon>
        <taxon>Lepidoptera</taxon>
        <taxon>Glossata</taxon>
        <taxon>Ditrysia</taxon>
        <taxon>Papilionoidea</taxon>
        <taxon>Papilionidae</taxon>
        <taxon>Parnassiinae</taxon>
        <taxon>Parnassini</taxon>
        <taxon>Parnassius</taxon>
        <taxon>Parnassius</taxon>
    </lineage>
</organism>
<dbReference type="Proteomes" id="UP000691718">
    <property type="component" value="Unassembled WGS sequence"/>
</dbReference>